<feature type="transmembrane region" description="Helical" evidence="8">
    <location>
        <begin position="72"/>
        <end position="95"/>
    </location>
</feature>
<comment type="subcellular location">
    <subcellularLocation>
        <location evidence="1 8">Cell membrane</location>
        <topology evidence="1 8">Multi-pass membrane protein</topology>
    </subcellularLocation>
</comment>
<evidence type="ECO:0000313" key="9">
    <source>
        <dbReference type="EnsemblMetazoa" id="XP_050519165.1"/>
    </source>
</evidence>
<keyword evidence="10" id="KW-1185">Reference proteome</keyword>
<evidence type="ECO:0000313" key="10">
    <source>
        <dbReference type="Proteomes" id="UP001652700"/>
    </source>
</evidence>
<comment type="function">
    <text evidence="8">Gustatory receptor which mediates acceptance or avoidance behavior, depending on its substrates.</text>
</comment>
<reference evidence="9" key="1">
    <citation type="submission" date="2025-05" db="UniProtKB">
        <authorList>
            <consortium name="EnsemblMetazoa"/>
        </authorList>
    </citation>
    <scope>IDENTIFICATION</scope>
</reference>
<dbReference type="RefSeq" id="XP_050519165.1">
    <property type="nucleotide sequence ID" value="XM_050663208.1"/>
</dbReference>
<evidence type="ECO:0000256" key="8">
    <source>
        <dbReference type="RuleBase" id="RU363108"/>
    </source>
</evidence>
<sequence>MSLMVIWLNELIIFDRKILKSYVNINFQQEYLIIFLISLILSTISLSTTVFIFAVDILCFFPSSFKSVSANICYCAPIMATNMFFLKICAMLLIMKQRFKWINHGIENLKHMSDEKSAFYYAIHTFDKNFQVMCLQEQQIHALEELRIKHYKIHCLTEEINSMFAFPILFSFIQLVLGFQNYSLYFIRVPSTMFAQKTTKLYSFFGKGIIAIYTGQLVAISYICSWLNYEAHRTGSILERFKHISNEIDEYIRFFLHQLLHTEVNITACNLFTINASLIFSVASAFTSYLVLCVQLHI</sequence>
<evidence type="ECO:0000256" key="5">
    <source>
        <dbReference type="ARBA" id="ARBA00023136"/>
    </source>
</evidence>
<accession>A0ABM5L9Q5</accession>
<keyword evidence="7 8" id="KW-0807">Transducer</keyword>
<evidence type="ECO:0000256" key="7">
    <source>
        <dbReference type="ARBA" id="ARBA00023224"/>
    </source>
</evidence>
<keyword evidence="6 8" id="KW-0675">Receptor</keyword>
<evidence type="ECO:0000256" key="4">
    <source>
        <dbReference type="ARBA" id="ARBA00022989"/>
    </source>
</evidence>
<dbReference type="PANTHER" id="PTHR21143">
    <property type="entry name" value="INVERTEBRATE GUSTATORY RECEPTOR"/>
    <property type="match status" value="1"/>
</dbReference>
<keyword evidence="5 8" id="KW-0472">Membrane</keyword>
<name>A0ABM5L9Q5_DIAVI</name>
<protein>
    <recommendedName>
        <fullName evidence="8">Gustatory receptor</fullName>
    </recommendedName>
</protein>
<keyword evidence="3 8" id="KW-0812">Transmembrane</keyword>
<dbReference type="InterPro" id="IPR013604">
    <property type="entry name" value="7TM_chemorcpt"/>
</dbReference>
<feature type="transmembrane region" description="Helical" evidence="8">
    <location>
        <begin position="271"/>
        <end position="292"/>
    </location>
</feature>
<feature type="transmembrane region" description="Helical" evidence="8">
    <location>
        <begin position="31"/>
        <end position="60"/>
    </location>
</feature>
<organism evidence="9 10">
    <name type="scientific">Diabrotica virgifera virgifera</name>
    <name type="common">western corn rootworm</name>
    <dbReference type="NCBI Taxonomy" id="50390"/>
    <lineage>
        <taxon>Eukaryota</taxon>
        <taxon>Metazoa</taxon>
        <taxon>Ecdysozoa</taxon>
        <taxon>Arthropoda</taxon>
        <taxon>Hexapoda</taxon>
        <taxon>Insecta</taxon>
        <taxon>Pterygota</taxon>
        <taxon>Neoptera</taxon>
        <taxon>Endopterygota</taxon>
        <taxon>Coleoptera</taxon>
        <taxon>Polyphaga</taxon>
        <taxon>Cucujiformia</taxon>
        <taxon>Chrysomeloidea</taxon>
        <taxon>Chrysomelidae</taxon>
        <taxon>Galerucinae</taxon>
        <taxon>Diabroticina</taxon>
        <taxon>Diabroticites</taxon>
        <taxon>Diabrotica</taxon>
    </lineage>
</organism>
<feature type="transmembrane region" description="Helical" evidence="8">
    <location>
        <begin position="208"/>
        <end position="229"/>
    </location>
</feature>
<feature type="transmembrane region" description="Helical" evidence="8">
    <location>
        <begin position="164"/>
        <end position="187"/>
    </location>
</feature>
<proteinExistence type="inferred from homology"/>
<dbReference type="GeneID" id="126893230"/>
<evidence type="ECO:0000256" key="1">
    <source>
        <dbReference type="ARBA" id="ARBA00004651"/>
    </source>
</evidence>
<dbReference type="EnsemblMetazoa" id="XM_050663208.1">
    <property type="protein sequence ID" value="XP_050519165.1"/>
    <property type="gene ID" value="LOC126893230"/>
</dbReference>
<dbReference type="Proteomes" id="UP001652700">
    <property type="component" value="Unplaced"/>
</dbReference>
<evidence type="ECO:0000256" key="3">
    <source>
        <dbReference type="ARBA" id="ARBA00022692"/>
    </source>
</evidence>
<dbReference type="Pfam" id="PF08395">
    <property type="entry name" value="7tm_7"/>
    <property type="match status" value="1"/>
</dbReference>
<comment type="similarity">
    <text evidence="8">Belongs to the insect chemoreceptor superfamily. Gustatory receptor (GR) family.</text>
</comment>
<evidence type="ECO:0000256" key="6">
    <source>
        <dbReference type="ARBA" id="ARBA00023170"/>
    </source>
</evidence>
<comment type="caution">
    <text evidence="8">Lacks conserved residue(s) required for the propagation of feature annotation.</text>
</comment>
<dbReference type="PANTHER" id="PTHR21143:SF133">
    <property type="entry name" value="GUSTATORY AND PHEROMONE RECEPTOR 32A-RELATED"/>
    <property type="match status" value="1"/>
</dbReference>
<keyword evidence="2 8" id="KW-1003">Cell membrane</keyword>
<keyword evidence="4 8" id="KW-1133">Transmembrane helix</keyword>
<evidence type="ECO:0000256" key="2">
    <source>
        <dbReference type="ARBA" id="ARBA00022475"/>
    </source>
</evidence>